<dbReference type="GO" id="GO:0097367">
    <property type="term" value="F:carbohydrate derivative binding"/>
    <property type="evidence" value="ECO:0007669"/>
    <property type="project" value="InterPro"/>
</dbReference>
<comment type="caution">
    <text evidence="4">The sequence shown here is derived from an EMBL/GenBank/DDBJ whole genome shotgun (WGS) entry which is preliminary data.</text>
</comment>
<feature type="domain" description="SIS" evidence="3">
    <location>
        <begin position="26"/>
        <end position="167"/>
    </location>
</feature>
<dbReference type="AlphaFoldDB" id="A0A9W5F3Q3"/>
<gene>
    <name evidence="4" type="primary">glmS</name>
    <name evidence="4" type="ORF">AGR2A_pb10028</name>
</gene>
<feature type="domain" description="SIS" evidence="3">
    <location>
        <begin position="189"/>
        <end position="321"/>
    </location>
</feature>
<dbReference type="Pfam" id="PF01380">
    <property type="entry name" value="SIS"/>
    <property type="match status" value="2"/>
</dbReference>
<dbReference type="SUPFAM" id="SSF53697">
    <property type="entry name" value="SIS domain"/>
    <property type="match status" value="1"/>
</dbReference>
<dbReference type="PANTHER" id="PTHR10937">
    <property type="entry name" value="GLUCOSAMINE--FRUCTOSE-6-PHOSPHATE AMINOTRANSFERASE, ISOMERIZING"/>
    <property type="match status" value="1"/>
</dbReference>
<dbReference type="InterPro" id="IPR035466">
    <property type="entry name" value="GlmS/AgaS_SIS"/>
</dbReference>
<name>A0A9W5F3Q3_9HYPH</name>
<dbReference type="PANTHER" id="PTHR10937:SF8">
    <property type="entry name" value="AMINOTRANSFERASE-RELATED"/>
    <property type="match status" value="1"/>
</dbReference>
<keyword evidence="1 4" id="KW-0808">Transferase</keyword>
<dbReference type="PROSITE" id="PS51464">
    <property type="entry name" value="SIS"/>
    <property type="match status" value="2"/>
</dbReference>
<organism evidence="4 5">
    <name type="scientific">Agrobacterium genomosp. 2 str. CFBP 5494</name>
    <dbReference type="NCBI Taxonomy" id="1183436"/>
    <lineage>
        <taxon>Bacteria</taxon>
        <taxon>Pseudomonadati</taxon>
        <taxon>Pseudomonadota</taxon>
        <taxon>Alphaproteobacteria</taxon>
        <taxon>Hyphomicrobiales</taxon>
        <taxon>Rhizobiaceae</taxon>
        <taxon>Rhizobium/Agrobacterium group</taxon>
        <taxon>Agrobacterium</taxon>
        <taxon>Agrobacterium tumefaciens complex</taxon>
    </lineage>
</organism>
<keyword evidence="2" id="KW-0677">Repeat</keyword>
<dbReference type="Gene3D" id="3.40.50.10490">
    <property type="entry name" value="Glucose-6-phosphate isomerase like protein, domain 1"/>
    <property type="match status" value="2"/>
</dbReference>
<dbReference type="GO" id="GO:1901135">
    <property type="term" value="P:carbohydrate derivative metabolic process"/>
    <property type="evidence" value="ECO:0007669"/>
    <property type="project" value="InterPro"/>
</dbReference>
<dbReference type="EMBL" id="FBVY01000047">
    <property type="protein sequence ID" value="CUX03195.1"/>
    <property type="molecule type" value="Genomic_DNA"/>
</dbReference>
<dbReference type="CDD" id="cd05008">
    <property type="entry name" value="SIS_GlmS_GlmD_1"/>
    <property type="match status" value="1"/>
</dbReference>
<evidence type="ECO:0000256" key="2">
    <source>
        <dbReference type="ARBA" id="ARBA00022737"/>
    </source>
</evidence>
<dbReference type="GO" id="GO:0008483">
    <property type="term" value="F:transaminase activity"/>
    <property type="evidence" value="ECO:0007669"/>
    <property type="project" value="UniProtKB-KW"/>
</dbReference>
<dbReference type="CDD" id="cd05009">
    <property type="entry name" value="SIS_GlmS_GlmD_2"/>
    <property type="match status" value="1"/>
</dbReference>
<keyword evidence="5" id="KW-1185">Reference proteome</keyword>
<dbReference type="InterPro" id="IPR046348">
    <property type="entry name" value="SIS_dom_sf"/>
</dbReference>
<dbReference type="InterPro" id="IPR001347">
    <property type="entry name" value="SIS_dom"/>
</dbReference>
<keyword evidence="1 4" id="KW-0032">Aminotransferase</keyword>
<dbReference type="Proteomes" id="UP000191933">
    <property type="component" value="Unassembled WGS sequence"/>
</dbReference>
<sequence length="336" mass="34562">MASETRETPATIARLLDTRLESMLALGRRLSKLAPPLVATCARGSSDHAASYLKYMLEIETGTPVVSIGPSVASVYRAPLQLSRAALVTVSQSGKSPDLVALQASAKASGALTIAMVNVVESPAARGADIVVPLEAGPEKSVAATKSFIAAAVAGAAITAGWTGDQELVAALRNLPDALAKALDADWSAAEEMLTACDSLYVLGRGPAYAVAQEAALKSKEVAAIHAEAFSSAEVMHGPLRLVQNGFPVLALLPEDAAADVGRAGLDRIAAAGGRVFSAATASAPGTNLPVASTGHAFLDGLSMIVSFYVLIERVCRRCGFDPDRPVNLCKVTETV</sequence>
<proteinExistence type="predicted"/>
<dbReference type="InterPro" id="IPR035490">
    <property type="entry name" value="GlmS/FrlB_SIS"/>
</dbReference>
<evidence type="ECO:0000313" key="5">
    <source>
        <dbReference type="Proteomes" id="UP000191933"/>
    </source>
</evidence>
<evidence type="ECO:0000313" key="4">
    <source>
        <dbReference type="EMBL" id="CUX03195.1"/>
    </source>
</evidence>
<reference evidence="4 5" key="1">
    <citation type="submission" date="2016-01" db="EMBL/GenBank/DDBJ databases">
        <authorList>
            <person name="Regsiter A."/>
            <person name="william w."/>
        </authorList>
    </citation>
    <scope>NUCLEOTIDE SEQUENCE [LARGE SCALE GENOMIC DNA]</scope>
    <source>
        <strain evidence="4 5">CFBP 5494</strain>
    </source>
</reference>
<evidence type="ECO:0000259" key="3">
    <source>
        <dbReference type="PROSITE" id="PS51464"/>
    </source>
</evidence>
<evidence type="ECO:0000256" key="1">
    <source>
        <dbReference type="ARBA" id="ARBA00022576"/>
    </source>
</evidence>
<accession>A0A9W5F3Q3</accession>
<protein>
    <submittedName>
        <fullName evidence="4">Glucosamine--fructose-6-phosphate aminotransferase protein</fullName>
    </submittedName>
</protein>